<dbReference type="Pfam" id="PF00005">
    <property type="entry name" value="ABC_tran"/>
    <property type="match status" value="1"/>
</dbReference>
<dbReference type="GO" id="GO:0016887">
    <property type="term" value="F:ATP hydrolysis activity"/>
    <property type="evidence" value="ECO:0007669"/>
    <property type="project" value="InterPro"/>
</dbReference>
<comment type="similarity">
    <text evidence="1">Belongs to the ABC transporter superfamily.</text>
</comment>
<reference evidence="7 8" key="1">
    <citation type="submission" date="2020-07" db="EMBL/GenBank/DDBJ databases">
        <title>Sequencing the genomes of 1000 actinobacteria strains.</title>
        <authorList>
            <person name="Klenk H.-P."/>
        </authorList>
    </citation>
    <scope>NUCLEOTIDE SEQUENCE [LARGE SCALE GENOMIC DNA]</scope>
    <source>
        <strain evidence="7 8">DSM 24662</strain>
    </source>
</reference>
<dbReference type="Gene3D" id="3.40.50.300">
    <property type="entry name" value="P-loop containing nucleotide triphosphate hydrolases"/>
    <property type="match status" value="1"/>
</dbReference>
<dbReference type="PANTHER" id="PTHR43820:SF4">
    <property type="entry name" value="HIGH-AFFINITY BRANCHED-CHAIN AMINO ACID TRANSPORT ATP-BINDING PROTEIN LIVF"/>
    <property type="match status" value="1"/>
</dbReference>
<evidence type="ECO:0000256" key="3">
    <source>
        <dbReference type="ARBA" id="ARBA00022741"/>
    </source>
</evidence>
<evidence type="ECO:0000259" key="6">
    <source>
        <dbReference type="PROSITE" id="PS50893"/>
    </source>
</evidence>
<sequence length="235" mass="24759">MTTDAAGRGLEIEDLVVGYGKATVLHGLSLSVAPGEIVGVAGPNGAGKSTLLKVISGLLPRTARRLDFDGVPLKRDPVSVVSRGVVHVPEGRRMFANLTVEENLRIGAIGGRVREYRAARDRVLGLLPAIVPMLDRRAGLLSGGQQQQVAIARGLIANPTLLMVDELSLGLSPTAVASISASTVASCRELGAGLLWVDQNVTILAKHCDRLVLLRDGIAEPVDMTDREALGSVYF</sequence>
<evidence type="ECO:0000256" key="5">
    <source>
        <dbReference type="ARBA" id="ARBA00022970"/>
    </source>
</evidence>
<dbReference type="GO" id="GO:0015807">
    <property type="term" value="P:L-amino acid transport"/>
    <property type="evidence" value="ECO:0007669"/>
    <property type="project" value="TreeGrafter"/>
</dbReference>
<name>A0A7Y9GKX8_9MICO</name>
<evidence type="ECO:0000313" key="7">
    <source>
        <dbReference type="EMBL" id="NYE18407.1"/>
    </source>
</evidence>
<dbReference type="InterPro" id="IPR003593">
    <property type="entry name" value="AAA+_ATPase"/>
</dbReference>
<evidence type="ECO:0000256" key="1">
    <source>
        <dbReference type="ARBA" id="ARBA00005417"/>
    </source>
</evidence>
<proteinExistence type="inferred from homology"/>
<dbReference type="GO" id="GO:0005524">
    <property type="term" value="F:ATP binding"/>
    <property type="evidence" value="ECO:0007669"/>
    <property type="project" value="UniProtKB-KW"/>
</dbReference>
<dbReference type="InterPro" id="IPR052156">
    <property type="entry name" value="BCAA_Transport_ATP-bd_LivF"/>
</dbReference>
<dbReference type="EMBL" id="JACCBV010000001">
    <property type="protein sequence ID" value="NYE18407.1"/>
    <property type="molecule type" value="Genomic_DNA"/>
</dbReference>
<dbReference type="GO" id="GO:0015658">
    <property type="term" value="F:branched-chain amino acid transmembrane transporter activity"/>
    <property type="evidence" value="ECO:0007669"/>
    <property type="project" value="TreeGrafter"/>
</dbReference>
<dbReference type="PROSITE" id="PS50893">
    <property type="entry name" value="ABC_TRANSPORTER_2"/>
    <property type="match status" value="1"/>
</dbReference>
<feature type="domain" description="ABC transporter" evidence="6">
    <location>
        <begin position="10"/>
        <end position="233"/>
    </location>
</feature>
<organism evidence="7 8">
    <name type="scientific">Microbacterium immunditiarum</name>
    <dbReference type="NCBI Taxonomy" id="337480"/>
    <lineage>
        <taxon>Bacteria</taxon>
        <taxon>Bacillati</taxon>
        <taxon>Actinomycetota</taxon>
        <taxon>Actinomycetes</taxon>
        <taxon>Micrococcales</taxon>
        <taxon>Microbacteriaceae</taxon>
        <taxon>Microbacterium</taxon>
    </lineage>
</organism>
<keyword evidence="2" id="KW-0813">Transport</keyword>
<keyword evidence="8" id="KW-1185">Reference proteome</keyword>
<protein>
    <submittedName>
        <fullName evidence="7">Branched-chain amino acid transport system ATP-binding protein</fullName>
    </submittedName>
</protein>
<keyword evidence="5" id="KW-0029">Amino-acid transport</keyword>
<gene>
    <name evidence="7" type="ORF">BJ991_000435</name>
</gene>
<evidence type="ECO:0000256" key="2">
    <source>
        <dbReference type="ARBA" id="ARBA00022448"/>
    </source>
</evidence>
<accession>A0A7Y9GKX8</accession>
<dbReference type="Proteomes" id="UP000576969">
    <property type="component" value="Unassembled WGS sequence"/>
</dbReference>
<dbReference type="InterPro" id="IPR003439">
    <property type="entry name" value="ABC_transporter-like_ATP-bd"/>
</dbReference>
<dbReference type="AlphaFoldDB" id="A0A7Y9GKX8"/>
<keyword evidence="3" id="KW-0547">Nucleotide-binding</keyword>
<evidence type="ECO:0000313" key="8">
    <source>
        <dbReference type="Proteomes" id="UP000576969"/>
    </source>
</evidence>
<dbReference type="SUPFAM" id="SSF52540">
    <property type="entry name" value="P-loop containing nucleoside triphosphate hydrolases"/>
    <property type="match status" value="1"/>
</dbReference>
<dbReference type="InterPro" id="IPR027417">
    <property type="entry name" value="P-loop_NTPase"/>
</dbReference>
<comment type="caution">
    <text evidence="7">The sequence shown here is derived from an EMBL/GenBank/DDBJ whole genome shotgun (WGS) entry which is preliminary data.</text>
</comment>
<dbReference type="SMART" id="SM00382">
    <property type="entry name" value="AAA"/>
    <property type="match status" value="1"/>
</dbReference>
<dbReference type="PANTHER" id="PTHR43820">
    <property type="entry name" value="HIGH-AFFINITY BRANCHED-CHAIN AMINO ACID TRANSPORT ATP-BINDING PROTEIN LIVF"/>
    <property type="match status" value="1"/>
</dbReference>
<keyword evidence="4 7" id="KW-0067">ATP-binding</keyword>
<evidence type="ECO:0000256" key="4">
    <source>
        <dbReference type="ARBA" id="ARBA00022840"/>
    </source>
</evidence>